<feature type="domain" description="DUF3823" evidence="2">
    <location>
        <begin position="124"/>
        <end position="226"/>
    </location>
</feature>
<reference evidence="3" key="1">
    <citation type="submission" date="2022-10" db="EMBL/GenBank/DDBJ databases">
        <authorList>
            <person name="Kim H.S."/>
            <person name="Kim J.-S."/>
            <person name="Suh M.K."/>
            <person name="Eom M.K."/>
            <person name="Lee J.-S."/>
        </authorList>
    </citation>
    <scope>NUCLEOTIDE SEQUENCE</scope>
    <source>
        <strain evidence="3">LIP-5</strain>
    </source>
</reference>
<comment type="caution">
    <text evidence="3">The sequence shown here is derived from an EMBL/GenBank/DDBJ whole genome shotgun (WGS) entry which is preliminary data.</text>
</comment>
<dbReference type="InterPro" id="IPR041186">
    <property type="entry name" value="DUF3823_C"/>
</dbReference>
<dbReference type="InterPro" id="IPR024278">
    <property type="entry name" value="DUF3823_N"/>
</dbReference>
<evidence type="ECO:0000259" key="1">
    <source>
        <dbReference type="Pfam" id="PF12866"/>
    </source>
</evidence>
<dbReference type="Gene3D" id="2.60.40.1120">
    <property type="entry name" value="Carboxypeptidase-like, regulatory domain"/>
    <property type="match status" value="1"/>
</dbReference>
<keyword evidence="4" id="KW-1185">Reference proteome</keyword>
<dbReference type="Gene3D" id="2.60.40.2060">
    <property type="match status" value="1"/>
</dbReference>
<dbReference type="RefSeq" id="WP_263036510.1">
    <property type="nucleotide sequence ID" value="NZ_JAOTPL010000001.1"/>
</dbReference>
<dbReference type="Proteomes" id="UP001209317">
    <property type="component" value="Unassembled WGS sequence"/>
</dbReference>
<sequence length="231" mass="26583">MKKILYYVFIALILISSSCDKIDNYEIPKEILQGKLIDEITGESFITEQPNGFRIMMKEISYKDNPQPEYFWGKADGTFYNKRIFKGKYEITPIEGAFFPVEKKTLDIDGNATVDFIVTPYLSISELSVKTINDQTIEVSYRLSRNKVGDKIIDTRVFVSQNPNVGANIFDNKKSPIINLNATSDVDILKTTFRQTISNLEKGTTYYLRVGARTNNLQKRYNFTKIIEHKN</sequence>
<name>A0AAE3IJ43_9BACT</name>
<organism evidence="3 4">
    <name type="scientific">Haoranjiania flava</name>
    <dbReference type="NCBI Taxonomy" id="1856322"/>
    <lineage>
        <taxon>Bacteria</taxon>
        <taxon>Pseudomonadati</taxon>
        <taxon>Bacteroidota</taxon>
        <taxon>Chitinophagia</taxon>
        <taxon>Chitinophagales</taxon>
        <taxon>Chitinophagaceae</taxon>
        <taxon>Haoranjiania</taxon>
    </lineage>
</organism>
<accession>A0AAE3IJ43</accession>
<dbReference type="Pfam" id="PF12866">
    <property type="entry name" value="DUF3823"/>
    <property type="match status" value="1"/>
</dbReference>
<dbReference type="PROSITE" id="PS51257">
    <property type="entry name" value="PROKAR_LIPOPROTEIN"/>
    <property type="match status" value="1"/>
</dbReference>
<dbReference type="EMBL" id="JAOTPL010000001">
    <property type="protein sequence ID" value="MCU7693022.1"/>
    <property type="molecule type" value="Genomic_DNA"/>
</dbReference>
<protein>
    <submittedName>
        <fullName evidence="3">DUF3823 domain-containing protein</fullName>
    </submittedName>
</protein>
<feature type="domain" description="DUF3823" evidence="1">
    <location>
        <begin position="31"/>
        <end position="118"/>
    </location>
</feature>
<evidence type="ECO:0000313" key="4">
    <source>
        <dbReference type="Proteomes" id="UP001209317"/>
    </source>
</evidence>
<evidence type="ECO:0000313" key="3">
    <source>
        <dbReference type="EMBL" id="MCU7693022.1"/>
    </source>
</evidence>
<evidence type="ECO:0000259" key="2">
    <source>
        <dbReference type="Pfam" id="PF18003"/>
    </source>
</evidence>
<dbReference type="AlphaFoldDB" id="A0AAE3IJ43"/>
<dbReference type="Pfam" id="PF18003">
    <property type="entry name" value="DUF3823_C"/>
    <property type="match status" value="1"/>
</dbReference>
<gene>
    <name evidence="3" type="ORF">OD355_00670</name>
</gene>
<proteinExistence type="predicted"/>